<dbReference type="OrthoDB" id="5423360at2759"/>
<dbReference type="AlphaFoldDB" id="A0A8H3IZ04"/>
<protein>
    <submittedName>
        <fullName evidence="1">Uncharacterized protein</fullName>
    </submittedName>
</protein>
<proteinExistence type="predicted"/>
<keyword evidence="2" id="KW-1185">Reference proteome</keyword>
<accession>A0A8H3IZ04</accession>
<organism evidence="1 2">
    <name type="scientific">Heterodermia speciosa</name>
    <dbReference type="NCBI Taxonomy" id="116794"/>
    <lineage>
        <taxon>Eukaryota</taxon>
        <taxon>Fungi</taxon>
        <taxon>Dikarya</taxon>
        <taxon>Ascomycota</taxon>
        <taxon>Pezizomycotina</taxon>
        <taxon>Lecanoromycetes</taxon>
        <taxon>OSLEUM clade</taxon>
        <taxon>Lecanoromycetidae</taxon>
        <taxon>Caliciales</taxon>
        <taxon>Physciaceae</taxon>
        <taxon>Heterodermia</taxon>
    </lineage>
</organism>
<comment type="caution">
    <text evidence="1">The sequence shown here is derived from an EMBL/GenBank/DDBJ whole genome shotgun (WGS) entry which is preliminary data.</text>
</comment>
<evidence type="ECO:0000313" key="1">
    <source>
        <dbReference type="EMBL" id="CAF9933969.1"/>
    </source>
</evidence>
<dbReference type="Proteomes" id="UP000664521">
    <property type="component" value="Unassembled WGS sequence"/>
</dbReference>
<dbReference type="EMBL" id="CAJPDS010000071">
    <property type="protein sequence ID" value="CAF9933969.1"/>
    <property type="molecule type" value="Genomic_DNA"/>
</dbReference>
<gene>
    <name evidence="1" type="ORF">HETSPECPRED_009070</name>
</gene>
<name>A0A8H3IZ04_9LECA</name>
<evidence type="ECO:0000313" key="2">
    <source>
        <dbReference type="Proteomes" id="UP000664521"/>
    </source>
</evidence>
<reference evidence="1" key="1">
    <citation type="submission" date="2021-03" db="EMBL/GenBank/DDBJ databases">
        <authorList>
            <person name="Tagirdzhanova G."/>
        </authorList>
    </citation>
    <scope>NUCLEOTIDE SEQUENCE</scope>
</reference>
<sequence>MSSHKRQWPSGSINEELKIAIGDAQYFLVPNKEVVLYYLTRALTRNFLQDLHFEDDAATLVLVYATAACQKITKSALREFRTSTLQHDDVFQTEFYRNASFYGSKKEDLRIEPDALDELALWNVKTQTFIEGNPAAIVPSGPYVCLQGKTWQPWRVYYGFMIALWPHLSLRLMLMEDKPPNSKLYRSPKN</sequence>